<proteinExistence type="predicted"/>
<feature type="non-terminal residue" evidence="1">
    <location>
        <position position="1"/>
    </location>
</feature>
<reference evidence="1 2" key="1">
    <citation type="journal article" date="2012" name="Genome Biol.">
        <title>Genome and low-iron response of an oceanic diatom adapted to chronic iron limitation.</title>
        <authorList>
            <person name="Lommer M."/>
            <person name="Specht M."/>
            <person name="Roy A.S."/>
            <person name="Kraemer L."/>
            <person name="Andreson R."/>
            <person name="Gutowska M.A."/>
            <person name="Wolf J."/>
            <person name="Bergner S.V."/>
            <person name="Schilhabel M.B."/>
            <person name="Klostermeier U.C."/>
            <person name="Beiko R.G."/>
            <person name="Rosenstiel P."/>
            <person name="Hippler M."/>
            <person name="Laroche J."/>
        </authorList>
    </citation>
    <scope>NUCLEOTIDE SEQUENCE [LARGE SCALE GENOMIC DNA]</scope>
    <source>
        <strain evidence="1 2">CCMP1005</strain>
    </source>
</reference>
<name>K0R480_THAOC</name>
<organism evidence="1 2">
    <name type="scientific">Thalassiosira oceanica</name>
    <name type="common">Marine diatom</name>
    <dbReference type="NCBI Taxonomy" id="159749"/>
    <lineage>
        <taxon>Eukaryota</taxon>
        <taxon>Sar</taxon>
        <taxon>Stramenopiles</taxon>
        <taxon>Ochrophyta</taxon>
        <taxon>Bacillariophyta</taxon>
        <taxon>Coscinodiscophyceae</taxon>
        <taxon>Thalassiosirophycidae</taxon>
        <taxon>Thalassiosirales</taxon>
        <taxon>Thalassiosiraceae</taxon>
        <taxon>Thalassiosira</taxon>
    </lineage>
</organism>
<dbReference type="Proteomes" id="UP000266841">
    <property type="component" value="Unassembled WGS sequence"/>
</dbReference>
<accession>K0R480</accession>
<dbReference type="EMBL" id="AGNL01047132">
    <property type="protein sequence ID" value="EJK47285.1"/>
    <property type="molecule type" value="Genomic_DNA"/>
</dbReference>
<evidence type="ECO:0000313" key="2">
    <source>
        <dbReference type="Proteomes" id="UP000266841"/>
    </source>
</evidence>
<sequence length="10" mass="1273">EEIYELPPQR</sequence>
<comment type="caution">
    <text evidence="1">The sequence shown here is derived from an EMBL/GenBank/DDBJ whole genome shotgun (WGS) entry which is preliminary data.</text>
</comment>
<keyword evidence="2" id="KW-1185">Reference proteome</keyword>
<gene>
    <name evidence="1" type="ORF">THAOC_34007</name>
</gene>
<protein>
    <submittedName>
        <fullName evidence="1">Uncharacterized protein</fullName>
    </submittedName>
</protein>
<evidence type="ECO:0000313" key="1">
    <source>
        <dbReference type="EMBL" id="EJK47285.1"/>
    </source>
</evidence>